<dbReference type="Proteomes" id="UP001597452">
    <property type="component" value="Unassembled WGS sequence"/>
</dbReference>
<name>A0ABW5Q6V0_9BACI</name>
<proteinExistence type="predicted"/>
<gene>
    <name evidence="2" type="ORF">ACFSW4_02345</name>
</gene>
<evidence type="ECO:0000313" key="2">
    <source>
        <dbReference type="EMBL" id="MFD2637712.1"/>
    </source>
</evidence>
<protein>
    <submittedName>
        <fullName evidence="2">2-methylcitrate dehydratase</fullName>
    </submittedName>
</protein>
<keyword evidence="3" id="KW-1185">Reference proteome</keyword>
<evidence type="ECO:0000313" key="3">
    <source>
        <dbReference type="Proteomes" id="UP001597452"/>
    </source>
</evidence>
<organism evidence="2 3">
    <name type="scientific">Piscibacillus salipiscarius</name>
    <dbReference type="NCBI Taxonomy" id="299480"/>
    <lineage>
        <taxon>Bacteria</taxon>
        <taxon>Bacillati</taxon>
        <taxon>Bacillota</taxon>
        <taxon>Bacilli</taxon>
        <taxon>Bacillales</taxon>
        <taxon>Bacillaceae</taxon>
        <taxon>Piscibacillus</taxon>
    </lineage>
</organism>
<dbReference type="RefSeq" id="WP_054753589.1">
    <property type="nucleotide sequence ID" value="NZ_JBHUMZ010000010.1"/>
</dbReference>
<feature type="compositionally biased region" description="Acidic residues" evidence="1">
    <location>
        <begin position="199"/>
        <end position="208"/>
    </location>
</feature>
<evidence type="ECO:0000256" key="1">
    <source>
        <dbReference type="SAM" id="MobiDB-lite"/>
    </source>
</evidence>
<sequence length="208" mass="23662">MTYANFKALVKKVNLKPKGIQEVVLEVSDVQTRGQLENLASMIDSHAQIEIESSIINYNVTVDAHTRKPLTEYKVDEHGVVQEVKDPEQLELPGIPKEEVKTDDEEKQLEKEAIEKFVLSGMAPELDDFPKNFTEIVKRRLEGDSYSKLANELDMNSGKIVEVIEDYFKQIAPLAAKWWEWKQGQNEGESNEQDQHDNTDEDSDEGAA</sequence>
<accession>A0ABW5Q6V0</accession>
<feature type="region of interest" description="Disordered" evidence="1">
    <location>
        <begin position="182"/>
        <end position="208"/>
    </location>
</feature>
<comment type="caution">
    <text evidence="2">The sequence shown here is derived from an EMBL/GenBank/DDBJ whole genome shotgun (WGS) entry which is preliminary data.</text>
</comment>
<dbReference type="EMBL" id="JBHUMZ010000010">
    <property type="protein sequence ID" value="MFD2637712.1"/>
    <property type="molecule type" value="Genomic_DNA"/>
</dbReference>
<reference evidence="3" key="1">
    <citation type="journal article" date="2019" name="Int. J. Syst. Evol. Microbiol.">
        <title>The Global Catalogue of Microorganisms (GCM) 10K type strain sequencing project: providing services to taxonomists for standard genome sequencing and annotation.</title>
        <authorList>
            <consortium name="The Broad Institute Genomics Platform"/>
            <consortium name="The Broad Institute Genome Sequencing Center for Infectious Disease"/>
            <person name="Wu L."/>
            <person name="Ma J."/>
        </authorList>
    </citation>
    <scope>NUCLEOTIDE SEQUENCE [LARGE SCALE GENOMIC DNA]</scope>
    <source>
        <strain evidence="3">TISTR 1571</strain>
    </source>
</reference>